<dbReference type="Proteomes" id="UP000694407">
    <property type="component" value="Unplaced"/>
</dbReference>
<comment type="similarity">
    <text evidence="3 9">Belongs to the KISH family.</text>
</comment>
<proteinExistence type="inferred from homology"/>
<dbReference type="GO" id="GO:0000139">
    <property type="term" value="C:Golgi membrane"/>
    <property type="evidence" value="ECO:0007669"/>
    <property type="project" value="UniProtKB-SubCell"/>
</dbReference>
<reference evidence="10" key="2">
    <citation type="submission" date="2025-09" db="UniProtKB">
        <authorList>
            <consortium name="Ensembl"/>
        </authorList>
    </citation>
    <scope>IDENTIFICATION</scope>
</reference>
<evidence type="ECO:0000256" key="8">
    <source>
        <dbReference type="ARBA" id="ARBA00023136"/>
    </source>
</evidence>
<evidence type="ECO:0000256" key="5">
    <source>
        <dbReference type="ARBA" id="ARBA00022729"/>
    </source>
</evidence>
<evidence type="ECO:0000256" key="9">
    <source>
        <dbReference type="RuleBase" id="RU910717"/>
    </source>
</evidence>
<keyword evidence="8" id="KW-0472">Membrane</keyword>
<keyword evidence="6" id="KW-1133">Transmembrane helix</keyword>
<dbReference type="InterPro" id="IPR051523">
    <property type="entry name" value="KISH_domain"/>
</dbReference>
<dbReference type="InterPro" id="IPR009653">
    <property type="entry name" value="Ksh1"/>
</dbReference>
<evidence type="ECO:0000256" key="7">
    <source>
        <dbReference type="ARBA" id="ARBA00023034"/>
    </source>
</evidence>
<evidence type="ECO:0000256" key="1">
    <source>
        <dbReference type="ARBA" id="ARBA00002154"/>
    </source>
</evidence>
<comment type="subcellular location">
    <subcellularLocation>
        <location evidence="2">Golgi apparatus membrane</location>
        <topology evidence="2">Single-pass type I membrane protein</topology>
    </subcellularLocation>
</comment>
<dbReference type="Pfam" id="PF06842">
    <property type="entry name" value="DUF1242"/>
    <property type="match status" value="1"/>
</dbReference>
<keyword evidence="4" id="KW-0812">Transmembrane</keyword>
<reference evidence="10" key="1">
    <citation type="submission" date="2025-08" db="UniProtKB">
        <authorList>
            <consortium name="Ensembl"/>
        </authorList>
    </citation>
    <scope>IDENTIFICATION</scope>
</reference>
<comment type="function">
    <text evidence="1 9">Involved in the early part of the secretory pathway.</text>
</comment>
<keyword evidence="7" id="KW-0333">Golgi apparatus</keyword>
<sequence>MSASSLPFNNLEVICTCAYILYLIPSLLDRNEMKMLGIFQKCARIDQSRLSL</sequence>
<organism evidence="10 11">
    <name type="scientific">Marmota marmota marmota</name>
    <name type="common">Alpine marmot</name>
    <dbReference type="NCBI Taxonomy" id="9994"/>
    <lineage>
        <taxon>Eukaryota</taxon>
        <taxon>Metazoa</taxon>
        <taxon>Chordata</taxon>
        <taxon>Craniata</taxon>
        <taxon>Vertebrata</taxon>
        <taxon>Euteleostomi</taxon>
        <taxon>Mammalia</taxon>
        <taxon>Eutheria</taxon>
        <taxon>Euarchontoglires</taxon>
        <taxon>Glires</taxon>
        <taxon>Rodentia</taxon>
        <taxon>Sciuromorpha</taxon>
        <taxon>Sciuridae</taxon>
        <taxon>Xerinae</taxon>
        <taxon>Marmotini</taxon>
        <taxon>Marmota</taxon>
    </lineage>
</organism>
<accession>A0A8C5ZQ36</accession>
<keyword evidence="11" id="KW-1185">Reference proteome</keyword>
<dbReference type="AlphaFoldDB" id="A0A8C5ZQ36"/>
<evidence type="ECO:0000256" key="6">
    <source>
        <dbReference type="ARBA" id="ARBA00022989"/>
    </source>
</evidence>
<evidence type="ECO:0000256" key="4">
    <source>
        <dbReference type="ARBA" id="ARBA00022692"/>
    </source>
</evidence>
<dbReference type="PANTHER" id="PTHR13229">
    <property type="entry name" value="PROTEIN KISH-A"/>
    <property type="match status" value="1"/>
</dbReference>
<keyword evidence="5" id="KW-0732">Signal</keyword>
<protein>
    <recommendedName>
        <fullName evidence="9">Protein kish</fullName>
    </recommendedName>
</protein>
<dbReference type="Ensembl" id="ENSMMMT00000018950.1">
    <property type="protein sequence ID" value="ENSMMMP00000016641.1"/>
    <property type="gene ID" value="ENSMMMG00000014803.1"/>
</dbReference>
<dbReference type="GeneTree" id="ENSGT01120000277784"/>
<evidence type="ECO:0000313" key="10">
    <source>
        <dbReference type="Ensembl" id="ENSMMMP00000016641.1"/>
    </source>
</evidence>
<evidence type="ECO:0000256" key="2">
    <source>
        <dbReference type="ARBA" id="ARBA00004614"/>
    </source>
</evidence>
<name>A0A8C5ZQ36_MARMA</name>
<evidence type="ECO:0000256" key="3">
    <source>
        <dbReference type="ARBA" id="ARBA00008961"/>
    </source>
</evidence>
<evidence type="ECO:0000313" key="11">
    <source>
        <dbReference type="Proteomes" id="UP000694407"/>
    </source>
</evidence>